<evidence type="ECO:0000313" key="5">
    <source>
        <dbReference type="EMBL" id="MBO3415883.1"/>
    </source>
</evidence>
<dbReference type="EMBL" id="JAALLZ010000001">
    <property type="protein sequence ID" value="NGU29426.1"/>
    <property type="molecule type" value="Genomic_DNA"/>
</dbReference>
<feature type="transmembrane region" description="Helical" evidence="1">
    <location>
        <begin position="12"/>
        <end position="30"/>
    </location>
</feature>
<accession>A0A317TPS0</accession>
<dbReference type="AlphaFoldDB" id="A0A317TPS0"/>
<evidence type="ECO:0000313" key="14">
    <source>
        <dbReference type="Proteomes" id="UP000481454"/>
    </source>
</evidence>
<dbReference type="EMBL" id="WNVC01000002">
    <property type="protein sequence ID" value="MDZ4997741.1"/>
    <property type="molecule type" value="Genomic_DNA"/>
</dbReference>
<evidence type="ECO:0000313" key="7">
    <source>
        <dbReference type="EMBL" id="MDZ4997741.1"/>
    </source>
</evidence>
<evidence type="ECO:0000313" key="10">
    <source>
        <dbReference type="EMBL" id="PWX40115.1"/>
    </source>
</evidence>
<dbReference type="Proteomes" id="UP000481454">
    <property type="component" value="Unassembled WGS sequence"/>
</dbReference>
<dbReference type="Proteomes" id="UP000859547">
    <property type="component" value="Unassembled WGS sequence"/>
</dbReference>
<evidence type="ECO:0000313" key="6">
    <source>
        <dbReference type="EMBL" id="MDH2335132.1"/>
    </source>
</evidence>
<proteinExistence type="predicted"/>
<reference evidence="4 15" key="7">
    <citation type="submission" date="2020-12" db="EMBL/GenBank/DDBJ databases">
        <title>Comparative genomics of Clostridium perfringens reveals patterns of host-associated phylogenetic clades and virulence factors.</title>
        <authorList>
            <person name="Smith A.H."/>
            <person name="Geier R."/>
        </authorList>
    </citation>
    <scope>NUCLEOTIDE SEQUENCE</scope>
    <source>
        <strain evidence="5 15">CHD15829P</strain>
        <strain evidence="4">CHD30677R</strain>
    </source>
</reference>
<dbReference type="Proteomes" id="UP000668358">
    <property type="component" value="Unassembled WGS sequence"/>
</dbReference>
<dbReference type="Proteomes" id="UP000247117">
    <property type="component" value="Unassembled WGS sequence"/>
</dbReference>
<dbReference type="EMBL" id="PJTB01000002">
    <property type="protein sequence ID" value="PWX40115.1"/>
    <property type="molecule type" value="Genomic_DNA"/>
</dbReference>
<comment type="caution">
    <text evidence="3">The sequence shown here is derived from an EMBL/GenBank/DDBJ whole genome shotgun (WGS) entry which is preliminary data.</text>
</comment>
<reference evidence="10 12" key="1">
    <citation type="journal article" date="2018" name="BMC Genomics">
        <title>Whole genome analysis reveals the diversity and evolutionary relationships between necrotic enteritis-causing strains of Clostridium perfringens.</title>
        <authorList>
            <person name="Lacey J.A."/>
            <person name="Allnutt T.R."/>
            <person name="Vezina B."/>
            <person name="Van T.T.H."/>
            <person name="Stent T."/>
            <person name="Han X."/>
            <person name="Rood J.I."/>
            <person name="Wade B."/>
            <person name="Keyburn A.L."/>
            <person name="Seeman T."/>
            <person name="Chen H."/>
            <person name="Haring V."/>
            <person name="Johanesen P.A."/>
            <person name="Lyras D."/>
            <person name="Moore R.J."/>
        </authorList>
    </citation>
    <scope>NUCLEOTIDE SEQUENCE [LARGE SCALE GENOMIC DNA]</scope>
    <source>
        <strain evidence="10 12">EUR-NE15</strain>
    </source>
</reference>
<dbReference type="EMBL" id="DACTCB010000001">
    <property type="protein sequence ID" value="HAT4306367.1"/>
    <property type="molecule type" value="Genomic_DNA"/>
</dbReference>
<name>A0A317TPS0_CLOPF</name>
<dbReference type="Proteomes" id="UP001291306">
    <property type="component" value="Unassembled WGS sequence"/>
</dbReference>
<reference evidence="7" key="4">
    <citation type="submission" date="2019-11" db="EMBL/GenBank/DDBJ databases">
        <title>Characterization of Clostridium perfringens isolates from swine manure treated agricultural soils.</title>
        <authorList>
            <person name="Wushke S.T."/>
        </authorList>
    </citation>
    <scope>NUCLEOTIDE SEQUENCE</scope>
    <source>
        <strain evidence="8">X15</strain>
        <strain evidence="7">X26</strain>
    </source>
</reference>
<dbReference type="Proteomes" id="UP000668068">
    <property type="component" value="Unassembled WGS sequence"/>
</dbReference>
<dbReference type="EMBL" id="JAENRE010000002">
    <property type="protein sequence ID" value="MBO3415883.1"/>
    <property type="molecule type" value="Genomic_DNA"/>
</dbReference>
<evidence type="ECO:0000313" key="3">
    <source>
        <dbReference type="EMBL" id="HAT4306367.1"/>
    </source>
</evidence>
<evidence type="ECO:0000313" key="12">
    <source>
        <dbReference type="Proteomes" id="UP000247117"/>
    </source>
</evidence>
<dbReference type="Proteomes" id="UP000855421">
    <property type="component" value="Unassembled WGS sequence"/>
</dbReference>
<dbReference type="Proteomes" id="UP000273641">
    <property type="component" value="Unassembled WGS sequence"/>
</dbReference>
<evidence type="ECO:0000313" key="13">
    <source>
        <dbReference type="Proteomes" id="UP000273641"/>
    </source>
</evidence>
<dbReference type="EMBL" id="JARVUX010000001">
    <property type="protein sequence ID" value="MDH2335132.1"/>
    <property type="molecule type" value="Genomic_DNA"/>
</dbReference>
<reference evidence="9 14" key="5">
    <citation type="submission" date="2020-02" db="EMBL/GenBank/DDBJ databases">
        <title>Genomic Insights into the Phylogeny and Genetic Plasticity of the Human and Animal Enteric Pathogen Clostridium perfringens.</title>
        <authorList>
            <person name="Feng Y."/>
            <person name="Hu Y."/>
        </authorList>
    </citation>
    <scope>NUCLEOTIDE SEQUENCE [LARGE SCALE GENOMIC DNA]</scope>
    <source>
        <strain evidence="9 14">CP-40</strain>
    </source>
</reference>
<dbReference type="EMBL" id="DACTBT010000002">
    <property type="protein sequence ID" value="HAT4297310.1"/>
    <property type="molecule type" value="Genomic_DNA"/>
</dbReference>
<keyword evidence="1" id="KW-1133">Transmembrane helix</keyword>
<dbReference type="EMBL" id="WNVG01000002">
    <property type="protein sequence ID" value="MDZ5031483.1"/>
    <property type="molecule type" value="Genomic_DNA"/>
</dbReference>
<sequence>MRKTTRDRVIKITIIFVVICFLATLLPIMFM</sequence>
<dbReference type="EMBL" id="JAENQP010000002">
    <property type="protein sequence ID" value="MBO3358078.1"/>
    <property type="molecule type" value="Genomic_DNA"/>
</dbReference>
<evidence type="ECO:0000313" key="11">
    <source>
        <dbReference type="EMBL" id="RQN26052.1"/>
    </source>
</evidence>
<protein>
    <submittedName>
        <fullName evidence="3">DUF4044 domain-containing protein</fullName>
    </submittedName>
</protein>
<dbReference type="Proteomes" id="UP001222958">
    <property type="component" value="Unassembled WGS sequence"/>
</dbReference>
<organism evidence="3">
    <name type="scientific">Clostridium perfringens</name>
    <dbReference type="NCBI Taxonomy" id="1502"/>
    <lineage>
        <taxon>Bacteria</taxon>
        <taxon>Bacillati</taxon>
        <taxon>Bacillota</taxon>
        <taxon>Clostridia</taxon>
        <taxon>Eubacteriales</taxon>
        <taxon>Clostridiaceae</taxon>
        <taxon>Clostridium</taxon>
    </lineage>
</organism>
<dbReference type="EMBL" id="RQNR01000001">
    <property type="protein sequence ID" value="RQN26052.1"/>
    <property type="molecule type" value="Genomic_DNA"/>
</dbReference>
<evidence type="ECO:0000313" key="8">
    <source>
        <dbReference type="EMBL" id="MDZ5031483.1"/>
    </source>
</evidence>
<reference evidence="3" key="6">
    <citation type="submission" date="2020-07" db="EMBL/GenBank/DDBJ databases">
        <authorList>
            <consortium name="NCBI Pathogen Detection Project"/>
        </authorList>
    </citation>
    <scope>NUCLEOTIDE SEQUENCE</scope>
    <source>
        <strain evidence="2">C25</strain>
        <strain evidence="3">C8</strain>
    </source>
</reference>
<dbReference type="Proteomes" id="UP001289066">
    <property type="component" value="Unassembled WGS sequence"/>
</dbReference>
<evidence type="ECO:0000313" key="15">
    <source>
        <dbReference type="Proteomes" id="UP000668358"/>
    </source>
</evidence>
<evidence type="ECO:0000313" key="2">
    <source>
        <dbReference type="EMBL" id="HAT4297310.1"/>
    </source>
</evidence>
<reference evidence="6" key="8">
    <citation type="submission" date="2023-04" db="EMBL/GenBank/DDBJ databases">
        <title>Epidemiological investigation of Clostridium perfringens isolated from cattle.</title>
        <authorList>
            <person name="Tian R."/>
        </authorList>
    </citation>
    <scope>NUCLEOTIDE SEQUENCE</scope>
    <source>
        <strain evidence="6">ZWCP172</strain>
    </source>
</reference>
<dbReference type="RefSeq" id="WP_100066302.1">
    <property type="nucleotide sequence ID" value="NZ_CABEEQ010000002.1"/>
</dbReference>
<gene>
    <name evidence="10" type="ORF">CYK91_08235</name>
    <name evidence="11" type="ORF">EHZ11_02715</name>
    <name evidence="9" type="ORF">G6Z34_04755</name>
    <name evidence="7" type="ORF">GNF79_01265</name>
    <name evidence="8" type="ORF">GNF81_01345</name>
    <name evidence="2" type="ORF">I9063_000615</name>
    <name evidence="3" type="ORF">I9080_000117</name>
    <name evidence="4" type="ORF">JJB47_04695</name>
    <name evidence="5" type="ORF">JJB78_05015</name>
    <name evidence="6" type="ORF">QDQ28_02885</name>
</gene>
<evidence type="ECO:0000313" key="4">
    <source>
        <dbReference type="EMBL" id="MBO3358078.1"/>
    </source>
</evidence>
<keyword evidence="1" id="KW-0812">Transmembrane</keyword>
<evidence type="ECO:0000256" key="1">
    <source>
        <dbReference type="SAM" id="Phobius"/>
    </source>
</evidence>
<reference evidence="11 13" key="3">
    <citation type="submission" date="2018-11" db="EMBL/GenBank/DDBJ databases">
        <title>Draft genome sequences of potential pathogenic Clostridium perfringens from environmental surface water in the North West Province, South Africa.</title>
        <authorList>
            <person name="Fourie J.C.J."/>
            <person name="Sanko T.J."/>
            <person name="Bezuidenhout C."/>
            <person name="Mienie C."/>
            <person name="Adeleke R."/>
        </authorList>
    </citation>
    <scope>NUCLEOTIDE SEQUENCE [LARGE SCALE GENOMIC DNA]</scope>
    <source>
        <strain evidence="11 13">SC4-C13</strain>
    </source>
</reference>
<reference evidence="3" key="2">
    <citation type="journal article" date="2018" name="Genome Biol.">
        <title>SKESA: strategic k-mer extension for scrupulous assemblies.</title>
        <authorList>
            <person name="Souvorov A."/>
            <person name="Agarwala R."/>
            <person name="Lipman D.J."/>
        </authorList>
    </citation>
    <scope>NUCLEOTIDE SEQUENCE</scope>
    <source>
        <strain evidence="2">C25</strain>
        <strain evidence="3">C8</strain>
    </source>
</reference>
<keyword evidence="1" id="KW-0472">Membrane</keyword>
<evidence type="ECO:0000313" key="9">
    <source>
        <dbReference type="EMBL" id="NGU29426.1"/>
    </source>
</evidence>